<evidence type="ECO:0000313" key="2">
    <source>
        <dbReference type="Proteomes" id="UP001396334"/>
    </source>
</evidence>
<protein>
    <submittedName>
        <fullName evidence="1">Uncharacterized protein</fullName>
    </submittedName>
</protein>
<gene>
    <name evidence="1" type="ORF">V6N11_061188</name>
</gene>
<name>A0ABR1ZZW5_9ROSI</name>
<organism evidence="1 2">
    <name type="scientific">Hibiscus sabdariffa</name>
    <name type="common">roselle</name>
    <dbReference type="NCBI Taxonomy" id="183260"/>
    <lineage>
        <taxon>Eukaryota</taxon>
        <taxon>Viridiplantae</taxon>
        <taxon>Streptophyta</taxon>
        <taxon>Embryophyta</taxon>
        <taxon>Tracheophyta</taxon>
        <taxon>Spermatophyta</taxon>
        <taxon>Magnoliopsida</taxon>
        <taxon>eudicotyledons</taxon>
        <taxon>Gunneridae</taxon>
        <taxon>Pentapetalae</taxon>
        <taxon>rosids</taxon>
        <taxon>malvids</taxon>
        <taxon>Malvales</taxon>
        <taxon>Malvaceae</taxon>
        <taxon>Malvoideae</taxon>
        <taxon>Hibiscus</taxon>
    </lineage>
</organism>
<dbReference type="EMBL" id="JBBPBN010000451">
    <property type="protein sequence ID" value="KAK8486264.1"/>
    <property type="molecule type" value="Genomic_DNA"/>
</dbReference>
<dbReference type="Proteomes" id="UP001396334">
    <property type="component" value="Unassembled WGS sequence"/>
</dbReference>
<keyword evidence="2" id="KW-1185">Reference proteome</keyword>
<reference evidence="1 2" key="1">
    <citation type="journal article" date="2024" name="G3 (Bethesda)">
        <title>Genome assembly of Hibiscus sabdariffa L. provides insights into metabolisms of medicinal natural products.</title>
        <authorList>
            <person name="Kim T."/>
        </authorList>
    </citation>
    <scope>NUCLEOTIDE SEQUENCE [LARGE SCALE GENOMIC DNA]</scope>
    <source>
        <strain evidence="1">TK-2024</strain>
        <tissue evidence="1">Old leaves</tissue>
    </source>
</reference>
<comment type="caution">
    <text evidence="1">The sequence shown here is derived from an EMBL/GenBank/DDBJ whole genome shotgun (WGS) entry which is preliminary data.</text>
</comment>
<sequence length="108" mass="11422">MKPGSLPLHLGFHLTTDGYPIGDYTLVAPIWCASVPCSSVCSNAIVVCLNLESLLCVRQAPSPDPWVHIHCYATFSTLGAHVQWPACTPSRLAGCSARGPSVACLFAP</sequence>
<accession>A0ABR1ZZW5</accession>
<evidence type="ECO:0000313" key="1">
    <source>
        <dbReference type="EMBL" id="KAK8486264.1"/>
    </source>
</evidence>
<proteinExistence type="predicted"/>